<dbReference type="SMART" id="SM00382">
    <property type="entry name" value="AAA"/>
    <property type="match status" value="2"/>
</dbReference>
<sequence>MGKNKQLSSKQQNRNMPVLKAREIQKSFADKMVFSNLQFDIFQQDRIGLVGLNGTGKTTLANILFGSTLADTGIIERMKEPFRIGYLHQAADYSVSDFQELNHRFDEEILHQASKLGLANIQEWKQERLRSLSGGERLKLSLAKVWSSKPDMLILDEPTNHLDLKGIEWLINEISKFSGPVLMISHDRHFLDEAAQKIFELQNGNLSIYIGNYSSYREQKEKNYEAQLHQYNVQKRDIQRIENQMANLKKWSEKAHRESTKGGSPSENRQMGFKEYHRVKAKKMDQQVKSKMKRLQQELEKNKVEKPDEEARVHFQFDPSGKRGKRIIEAKDLSKIFADRVLFTESHFYIKHGEKIGILGGNGAGKTSFIRMLLNEIPASGGELWKSASLKIAYLSQDVSDLPLEKNAIEALSLTDRETIFRARTLLANLGLKEAKLNQPIKHLSMGERIRIKLTDMLLKEYDVLILDEPTNHLDLPSREQFEKTLKDFTGTLIIISHDLYFLEQLSNRLLVFEKNKIIRYEMGLKEFRANSKKSQSGNNTDARKQQIMVIDNRITAILGELSSLSPEDRKYAELDQEFKELLKDKKKLL</sequence>
<dbReference type="RefSeq" id="WP_110067463.1">
    <property type="nucleotide sequence ID" value="NZ_QGTW01000020.1"/>
</dbReference>
<dbReference type="InterPro" id="IPR051309">
    <property type="entry name" value="ABCF_ATPase"/>
</dbReference>
<keyword evidence="3" id="KW-0175">Coiled coil</keyword>
<feature type="domain" description="ABC transporter" evidence="4">
    <location>
        <begin position="328"/>
        <end position="540"/>
    </location>
</feature>
<keyword evidence="1" id="KW-0547">Nucleotide-binding</keyword>
<dbReference type="NCBIfam" id="NF000355">
    <property type="entry name" value="ribo_prot_ABC_F"/>
    <property type="match status" value="1"/>
</dbReference>
<organism evidence="5 6">
    <name type="scientific">Cytobacillus oceanisediminis</name>
    <dbReference type="NCBI Taxonomy" id="665099"/>
    <lineage>
        <taxon>Bacteria</taxon>
        <taxon>Bacillati</taxon>
        <taxon>Bacillota</taxon>
        <taxon>Bacilli</taxon>
        <taxon>Bacillales</taxon>
        <taxon>Bacillaceae</taxon>
        <taxon>Cytobacillus</taxon>
    </lineage>
</organism>
<dbReference type="Proteomes" id="UP000247150">
    <property type="component" value="Unassembled WGS sequence"/>
</dbReference>
<evidence type="ECO:0000256" key="3">
    <source>
        <dbReference type="SAM" id="Coils"/>
    </source>
</evidence>
<reference evidence="5 6" key="1">
    <citation type="submission" date="2018-05" db="EMBL/GenBank/DDBJ databases">
        <title>Freshwater and sediment microbial communities from various areas in North America, analyzing microbe dynamics in response to fracking.</title>
        <authorList>
            <person name="Lamendella R."/>
        </authorList>
    </citation>
    <scope>NUCLEOTIDE SEQUENCE [LARGE SCALE GENOMIC DNA]</scope>
    <source>
        <strain evidence="5 6">15_TX</strain>
    </source>
</reference>
<accession>A0A2V2ZHR2</accession>
<dbReference type="PANTHER" id="PTHR42855">
    <property type="entry name" value="ABC TRANSPORTER ATP-BINDING SUBUNIT"/>
    <property type="match status" value="1"/>
</dbReference>
<evidence type="ECO:0000259" key="4">
    <source>
        <dbReference type="PROSITE" id="PS50893"/>
    </source>
</evidence>
<dbReference type="Pfam" id="PF00005">
    <property type="entry name" value="ABC_tran"/>
    <property type="match status" value="2"/>
</dbReference>
<dbReference type="PANTHER" id="PTHR42855:SF2">
    <property type="entry name" value="DRUG RESISTANCE ABC TRANSPORTER,ATP-BINDING PROTEIN"/>
    <property type="match status" value="1"/>
</dbReference>
<dbReference type="Gene3D" id="3.40.50.300">
    <property type="entry name" value="P-loop containing nucleotide triphosphate hydrolases"/>
    <property type="match status" value="2"/>
</dbReference>
<evidence type="ECO:0000256" key="2">
    <source>
        <dbReference type="ARBA" id="ARBA00022840"/>
    </source>
</evidence>
<keyword evidence="2 5" id="KW-0067">ATP-binding</keyword>
<feature type="coiled-coil region" evidence="3">
    <location>
        <begin position="224"/>
        <end position="312"/>
    </location>
</feature>
<dbReference type="PROSITE" id="PS50893">
    <property type="entry name" value="ABC_TRANSPORTER_2"/>
    <property type="match status" value="2"/>
</dbReference>
<dbReference type="CDD" id="cd03221">
    <property type="entry name" value="ABCF_EF-3"/>
    <property type="match status" value="2"/>
</dbReference>
<proteinExistence type="predicted"/>
<dbReference type="InterPro" id="IPR003593">
    <property type="entry name" value="AAA+_ATPase"/>
</dbReference>
<dbReference type="InterPro" id="IPR032781">
    <property type="entry name" value="ABC_tran_Xtn"/>
</dbReference>
<dbReference type="GO" id="GO:0016887">
    <property type="term" value="F:ATP hydrolysis activity"/>
    <property type="evidence" value="ECO:0007669"/>
    <property type="project" value="InterPro"/>
</dbReference>
<gene>
    <name evidence="5" type="ORF">DFO73_12011</name>
</gene>
<dbReference type="OrthoDB" id="9760950at2"/>
<dbReference type="Pfam" id="PF12848">
    <property type="entry name" value="ABC_tran_Xtn"/>
    <property type="match status" value="1"/>
</dbReference>
<feature type="domain" description="ABC transporter" evidence="4">
    <location>
        <begin position="19"/>
        <end position="228"/>
    </location>
</feature>
<protein>
    <submittedName>
        <fullName evidence="5">Macrolide transport system ATP-binding/permease protein</fullName>
    </submittedName>
</protein>
<dbReference type="EMBL" id="QGTW01000020">
    <property type="protein sequence ID" value="PWW19443.1"/>
    <property type="molecule type" value="Genomic_DNA"/>
</dbReference>
<dbReference type="GO" id="GO:0005524">
    <property type="term" value="F:ATP binding"/>
    <property type="evidence" value="ECO:0007669"/>
    <property type="project" value="UniProtKB-KW"/>
</dbReference>
<dbReference type="InterPro" id="IPR003439">
    <property type="entry name" value="ABC_transporter-like_ATP-bd"/>
</dbReference>
<dbReference type="AlphaFoldDB" id="A0A2V2ZHR2"/>
<evidence type="ECO:0000313" key="6">
    <source>
        <dbReference type="Proteomes" id="UP000247150"/>
    </source>
</evidence>
<dbReference type="SUPFAM" id="SSF52540">
    <property type="entry name" value="P-loop containing nucleoside triphosphate hydrolases"/>
    <property type="match status" value="2"/>
</dbReference>
<evidence type="ECO:0000313" key="5">
    <source>
        <dbReference type="EMBL" id="PWW19443.1"/>
    </source>
</evidence>
<name>A0A2V2ZHR2_9BACI</name>
<comment type="caution">
    <text evidence="5">The sequence shown here is derived from an EMBL/GenBank/DDBJ whole genome shotgun (WGS) entry which is preliminary data.</text>
</comment>
<evidence type="ECO:0000256" key="1">
    <source>
        <dbReference type="ARBA" id="ARBA00022741"/>
    </source>
</evidence>
<dbReference type="InterPro" id="IPR027417">
    <property type="entry name" value="P-loop_NTPase"/>
</dbReference>